<dbReference type="GeneID" id="38115464"/>
<feature type="domain" description="HNH nuclease" evidence="2">
    <location>
        <begin position="176"/>
        <end position="239"/>
    </location>
</feature>
<dbReference type="AlphaFoldDB" id="A0A3D8S5F4"/>
<comment type="caution">
    <text evidence="3">The sequence shown here is derived from an EMBL/GenBank/DDBJ whole genome shotgun (WGS) entry which is preliminary data.</text>
</comment>
<dbReference type="OrthoDB" id="5386595at2759"/>
<evidence type="ECO:0000313" key="4">
    <source>
        <dbReference type="Proteomes" id="UP000256690"/>
    </source>
</evidence>
<accession>A0A3D8S5F4</accession>
<feature type="region of interest" description="Disordered" evidence="1">
    <location>
        <begin position="404"/>
        <end position="432"/>
    </location>
</feature>
<dbReference type="Pfam" id="PF13391">
    <property type="entry name" value="HNH_2"/>
    <property type="match status" value="1"/>
</dbReference>
<dbReference type="STRING" id="1810919.A0A3D8S5F4"/>
<feature type="compositionally biased region" description="Acidic residues" evidence="1">
    <location>
        <begin position="422"/>
        <end position="432"/>
    </location>
</feature>
<dbReference type="RefSeq" id="XP_026604590.1">
    <property type="nucleotide sequence ID" value="XM_026747110.1"/>
</dbReference>
<proteinExistence type="predicted"/>
<evidence type="ECO:0000259" key="2">
    <source>
        <dbReference type="Pfam" id="PF13391"/>
    </source>
</evidence>
<dbReference type="InterPro" id="IPR003615">
    <property type="entry name" value="HNH_nuc"/>
</dbReference>
<evidence type="ECO:0000313" key="3">
    <source>
        <dbReference type="EMBL" id="RDW81537.1"/>
    </source>
</evidence>
<dbReference type="Proteomes" id="UP000256690">
    <property type="component" value="Unassembled WGS sequence"/>
</dbReference>
<name>A0A3D8S5F4_9EURO</name>
<organism evidence="3 4">
    <name type="scientific">Aspergillus mulundensis</name>
    <dbReference type="NCBI Taxonomy" id="1810919"/>
    <lineage>
        <taxon>Eukaryota</taxon>
        <taxon>Fungi</taxon>
        <taxon>Dikarya</taxon>
        <taxon>Ascomycota</taxon>
        <taxon>Pezizomycotina</taxon>
        <taxon>Eurotiomycetes</taxon>
        <taxon>Eurotiomycetidae</taxon>
        <taxon>Eurotiales</taxon>
        <taxon>Aspergillaceae</taxon>
        <taxon>Aspergillus</taxon>
        <taxon>Aspergillus subgen. Nidulantes</taxon>
    </lineage>
</organism>
<sequence>MTDTSMTDRKRAAAPSPILLEDQNRMLMDGIRVAKKRRVAHGSFNSDYWKEVAQGEELEQKRFEVRRDISLRDFTGTRAEWDRTEEGKAITEERMAKKNLAILYRSRAEELDEEKWDEQRGFRPTFYRLFSSSKLGWNVMNTGAGKRNPQDQSNFRRELIESMDARHQTDKDSLWCPILGKWLEEEIIQAAHLFPYAHGQGTMDAMFGTRRPSELFSAKNGILVASRIEKYFDAGKFVIIPATRTRHPTIEAIRAWLRGEPREYKIKIIDKTWDRLNQRIRTEDPTTWADIDGKQLEFRNKFRPAARYIYFHNCAQVIRHAWAGNHDRISHEVLVDEIGKPFWGTPGRYLPDNMLLSVVEEMGHEYKEILGGVGISAVPGKQMVELMGRRIHRRPAIKDVTWSEISEADPEQSWSGDGYDGQAEEDDCTNIE</sequence>
<keyword evidence="4" id="KW-1185">Reference proteome</keyword>
<gene>
    <name evidence="3" type="ORF">DSM5745_05094</name>
</gene>
<protein>
    <recommendedName>
        <fullName evidence="2">HNH nuclease domain-containing protein</fullName>
    </recommendedName>
</protein>
<dbReference type="EMBL" id="PVWQ01000005">
    <property type="protein sequence ID" value="RDW81537.1"/>
    <property type="molecule type" value="Genomic_DNA"/>
</dbReference>
<reference evidence="3 4" key="1">
    <citation type="journal article" date="2018" name="IMA Fungus">
        <title>IMA Genome-F 9: Draft genome sequence of Annulohypoxylon stygium, Aspergillus mulundensis, Berkeleyomyces basicola (syn. Thielaviopsis basicola), Ceratocystis smalleyi, two Cercospora beticola strains, Coleophoma cylindrospora, Fusarium fracticaudum, Phialophora cf. hyalina, and Morchella septimelata.</title>
        <authorList>
            <person name="Wingfield B.D."/>
            <person name="Bills G.F."/>
            <person name="Dong Y."/>
            <person name="Huang W."/>
            <person name="Nel W.J."/>
            <person name="Swalarsk-Parry B.S."/>
            <person name="Vaghefi N."/>
            <person name="Wilken P.M."/>
            <person name="An Z."/>
            <person name="de Beer Z.W."/>
            <person name="De Vos L."/>
            <person name="Chen L."/>
            <person name="Duong T.A."/>
            <person name="Gao Y."/>
            <person name="Hammerbacher A."/>
            <person name="Kikkert J.R."/>
            <person name="Li Y."/>
            <person name="Li H."/>
            <person name="Li K."/>
            <person name="Li Q."/>
            <person name="Liu X."/>
            <person name="Ma X."/>
            <person name="Naidoo K."/>
            <person name="Pethybridge S.J."/>
            <person name="Sun J."/>
            <person name="Steenkamp E.T."/>
            <person name="van der Nest M.A."/>
            <person name="van Wyk S."/>
            <person name="Wingfield M.J."/>
            <person name="Xiong C."/>
            <person name="Yue Q."/>
            <person name="Zhang X."/>
        </authorList>
    </citation>
    <scope>NUCLEOTIDE SEQUENCE [LARGE SCALE GENOMIC DNA]</scope>
    <source>
        <strain evidence="3 4">DSM 5745</strain>
    </source>
</reference>
<evidence type="ECO:0000256" key="1">
    <source>
        <dbReference type="SAM" id="MobiDB-lite"/>
    </source>
</evidence>